<comment type="caution">
    <text evidence="2">The sequence shown here is derived from an EMBL/GenBank/DDBJ whole genome shotgun (WGS) entry which is preliminary data.</text>
</comment>
<gene>
    <name evidence="2" type="ORF">HF086_017120</name>
</gene>
<sequence length="92" mass="10732">MCNINLFFAFLIIITVENTVRVQGFRRFYKHGKETVLALEGEKFDMECKADVGLTYSLHQLPLKEVTAPYPLRPQNWTVVYGFVTWEHIPPD</sequence>
<proteinExistence type="predicted"/>
<feature type="signal peptide" evidence="1">
    <location>
        <begin position="1"/>
        <end position="24"/>
    </location>
</feature>
<reference evidence="2" key="1">
    <citation type="journal article" date="2021" name="G3 (Bethesda)">
        <title>Genome and transcriptome analysis of the beet armyworm Spodoptera exigua reveals targets for pest control. .</title>
        <authorList>
            <person name="Simon S."/>
            <person name="Breeschoten T."/>
            <person name="Jansen H.J."/>
            <person name="Dirks R.P."/>
            <person name="Schranz M.E."/>
            <person name="Ros V.I.D."/>
        </authorList>
    </citation>
    <scope>NUCLEOTIDE SEQUENCE</scope>
    <source>
        <strain evidence="2">TB_SE_WUR_2020</strain>
    </source>
</reference>
<organism evidence="2 3">
    <name type="scientific">Spodoptera exigua</name>
    <name type="common">Beet armyworm</name>
    <name type="synonym">Noctua fulgens</name>
    <dbReference type="NCBI Taxonomy" id="7107"/>
    <lineage>
        <taxon>Eukaryota</taxon>
        <taxon>Metazoa</taxon>
        <taxon>Ecdysozoa</taxon>
        <taxon>Arthropoda</taxon>
        <taxon>Hexapoda</taxon>
        <taxon>Insecta</taxon>
        <taxon>Pterygota</taxon>
        <taxon>Neoptera</taxon>
        <taxon>Endopterygota</taxon>
        <taxon>Lepidoptera</taxon>
        <taxon>Glossata</taxon>
        <taxon>Ditrysia</taxon>
        <taxon>Noctuoidea</taxon>
        <taxon>Noctuidae</taxon>
        <taxon>Amphipyrinae</taxon>
        <taxon>Spodoptera</taxon>
    </lineage>
</organism>
<protein>
    <submittedName>
        <fullName evidence="2">Uncharacterized protein</fullName>
    </submittedName>
</protein>
<accession>A0A922SL79</accession>
<dbReference type="EMBL" id="JACEFF010000221">
    <property type="protein sequence ID" value="KAH9641596.1"/>
    <property type="molecule type" value="Genomic_DNA"/>
</dbReference>
<name>A0A922SL79_SPOEX</name>
<dbReference type="Proteomes" id="UP000814243">
    <property type="component" value="Unassembled WGS sequence"/>
</dbReference>
<dbReference type="AlphaFoldDB" id="A0A922SL79"/>
<feature type="chain" id="PRO_5037287692" evidence="1">
    <location>
        <begin position="25"/>
        <end position="92"/>
    </location>
</feature>
<evidence type="ECO:0000313" key="3">
    <source>
        <dbReference type="Proteomes" id="UP000814243"/>
    </source>
</evidence>
<keyword evidence="1" id="KW-0732">Signal</keyword>
<evidence type="ECO:0000256" key="1">
    <source>
        <dbReference type="SAM" id="SignalP"/>
    </source>
</evidence>
<evidence type="ECO:0000313" key="2">
    <source>
        <dbReference type="EMBL" id="KAH9641596.1"/>
    </source>
</evidence>